<dbReference type="PANTHER" id="PTHR42893">
    <property type="entry name" value="PROTEIN DETOXIFICATION 44, CHLOROPLASTIC-RELATED"/>
    <property type="match status" value="1"/>
</dbReference>
<evidence type="ECO:0000313" key="7">
    <source>
        <dbReference type="EMBL" id="AVQ30892.1"/>
    </source>
</evidence>
<evidence type="ECO:0000256" key="2">
    <source>
        <dbReference type="ARBA" id="ARBA00010199"/>
    </source>
</evidence>
<dbReference type="GeneID" id="77467654"/>
<dbReference type="NCBIfam" id="TIGR00797">
    <property type="entry name" value="matE"/>
    <property type="match status" value="1"/>
</dbReference>
<keyword evidence="3 6" id="KW-0812">Transmembrane</keyword>
<evidence type="ECO:0000256" key="4">
    <source>
        <dbReference type="ARBA" id="ARBA00022989"/>
    </source>
</evidence>
<accession>A0ABN5JFR9</accession>
<dbReference type="CDD" id="cd13136">
    <property type="entry name" value="MATE_DinF_like"/>
    <property type="match status" value="1"/>
</dbReference>
<keyword evidence="5 6" id="KW-0472">Membrane</keyword>
<gene>
    <name evidence="7" type="ORF">C4N18_06580</name>
</gene>
<proteinExistence type="inferred from homology"/>
<feature type="transmembrane region" description="Helical" evidence="6">
    <location>
        <begin position="190"/>
        <end position="214"/>
    </location>
</feature>
<feature type="transmembrane region" description="Helical" evidence="6">
    <location>
        <begin position="129"/>
        <end position="153"/>
    </location>
</feature>
<dbReference type="InterPro" id="IPR002528">
    <property type="entry name" value="MATE_fam"/>
</dbReference>
<dbReference type="Proteomes" id="UP000241238">
    <property type="component" value="Chromosome"/>
</dbReference>
<feature type="transmembrane region" description="Helical" evidence="6">
    <location>
        <begin position="87"/>
        <end position="109"/>
    </location>
</feature>
<dbReference type="RefSeq" id="WP_005949860.1">
    <property type="nucleotide sequence ID" value="NZ_CP028103.1"/>
</dbReference>
<dbReference type="Pfam" id="PF01554">
    <property type="entry name" value="MatE"/>
    <property type="match status" value="2"/>
</dbReference>
<feature type="transmembrane region" description="Helical" evidence="6">
    <location>
        <begin position="243"/>
        <end position="263"/>
    </location>
</feature>
<name>A0ABN5JFR9_FUSVA</name>
<feature type="transmembrane region" description="Helical" evidence="6">
    <location>
        <begin position="380"/>
        <end position="399"/>
    </location>
</feature>
<reference evidence="8" key="1">
    <citation type="journal article" date="2018" name="MSphere">
        <title>Fusobacterium Genomics Using MinION and Illumina Sequencing Enables Genome Completion and Correction.</title>
        <authorList>
            <person name="Todd S.M."/>
            <person name="Settlage R.E."/>
            <person name="Lahmers K.K."/>
            <person name="Slade D.J."/>
        </authorList>
    </citation>
    <scope>NUCLEOTIDE SEQUENCE [LARGE SCALE GENOMIC DNA]</scope>
    <source>
        <strain evidence="8">ATCC 27725</strain>
    </source>
</reference>
<comment type="subcellular location">
    <subcellularLocation>
        <location evidence="1">Membrane</location>
        <topology evidence="1">Multi-pass membrane protein</topology>
    </subcellularLocation>
</comment>
<feature type="transmembrane region" description="Helical" evidence="6">
    <location>
        <begin position="314"/>
        <end position="338"/>
    </location>
</feature>
<comment type="similarity">
    <text evidence="2">Belongs to the multi antimicrobial extrusion (MATE) (TC 2.A.66.1) family.</text>
</comment>
<feature type="transmembrane region" description="Helical" evidence="6">
    <location>
        <begin position="405"/>
        <end position="423"/>
    </location>
</feature>
<feature type="transmembrane region" description="Helical" evidence="6">
    <location>
        <begin position="12"/>
        <end position="37"/>
    </location>
</feature>
<dbReference type="PANTHER" id="PTHR42893:SF46">
    <property type="entry name" value="PROTEIN DETOXIFICATION 44, CHLOROPLASTIC"/>
    <property type="match status" value="1"/>
</dbReference>
<feature type="transmembrane region" description="Helical" evidence="6">
    <location>
        <begin position="350"/>
        <end position="368"/>
    </location>
</feature>
<dbReference type="InterPro" id="IPR044644">
    <property type="entry name" value="DinF-like"/>
</dbReference>
<evidence type="ECO:0000256" key="5">
    <source>
        <dbReference type="ARBA" id="ARBA00023136"/>
    </source>
</evidence>
<evidence type="ECO:0000256" key="6">
    <source>
        <dbReference type="SAM" id="Phobius"/>
    </source>
</evidence>
<feature type="transmembrane region" description="Helical" evidence="6">
    <location>
        <begin position="43"/>
        <end position="67"/>
    </location>
</feature>
<keyword evidence="4 6" id="KW-1133">Transmembrane helix</keyword>
<organism evidence="7 8">
    <name type="scientific">Fusobacterium varium ATCC 27725</name>
    <dbReference type="NCBI Taxonomy" id="469618"/>
    <lineage>
        <taxon>Bacteria</taxon>
        <taxon>Fusobacteriati</taxon>
        <taxon>Fusobacteriota</taxon>
        <taxon>Fusobacteriia</taxon>
        <taxon>Fusobacteriales</taxon>
        <taxon>Fusobacteriaceae</taxon>
        <taxon>Fusobacterium</taxon>
    </lineage>
</organism>
<evidence type="ECO:0000256" key="1">
    <source>
        <dbReference type="ARBA" id="ARBA00004141"/>
    </source>
</evidence>
<keyword evidence="8" id="KW-1185">Reference proteome</keyword>
<dbReference type="EMBL" id="CP028103">
    <property type="protein sequence ID" value="AVQ30892.1"/>
    <property type="molecule type" value="Genomic_DNA"/>
</dbReference>
<feature type="transmembrane region" description="Helical" evidence="6">
    <location>
        <begin position="269"/>
        <end position="293"/>
    </location>
</feature>
<sequence length="441" mass="49871">MKTKILTDKMYLSLMFPFIFSTITQPLLGAVDIAVIGRLANENYISGIAIGALIFNTLYWMFGFLRVSSTGYSAQSTYKTLKENSDIFLRPVFIAIVISIIFLIFQKIIFNTSMKFIAPLDEIKDISYVYFKILINGAPFVLFNYVVLGWLMGKGDIKGSLIMQIGGNILNIILDIVFVLIMNFGVEGVAYATLISQIFSTIVGLYFIVPYGYFKHIEIKNILNREEFVNIISLNKNLMIRTFFLLMHNNMIMAASSGLGADILAVNSILLQILSLLSYAFDGIANTSSVFAGRARGLKDNNLMIQVWKKNLQWGIILVFLLTTIYILISKNIILIFTDIEKIVSLSEKYSYWIALYPITAFLGLTYYGVFTGSNITSPIAQSTFLAFLFFSISWKFIIPEIGNNGVWLSLIIFYFCRGIFLIPQLKKTLVKENSVEDDRI</sequence>
<feature type="transmembrane region" description="Helical" evidence="6">
    <location>
        <begin position="165"/>
        <end position="184"/>
    </location>
</feature>
<evidence type="ECO:0000256" key="3">
    <source>
        <dbReference type="ARBA" id="ARBA00022692"/>
    </source>
</evidence>
<evidence type="ECO:0000313" key="8">
    <source>
        <dbReference type="Proteomes" id="UP000241238"/>
    </source>
</evidence>
<protein>
    <submittedName>
        <fullName evidence="7">MATE family efflux transporter</fullName>
    </submittedName>
</protein>